<dbReference type="InterPro" id="IPR050692">
    <property type="entry name" value="HTH_transcr_repressor_FabR"/>
</dbReference>
<dbReference type="Pfam" id="PF00440">
    <property type="entry name" value="TetR_N"/>
    <property type="match status" value="1"/>
</dbReference>
<evidence type="ECO:0000256" key="2">
    <source>
        <dbReference type="PROSITE-ProRule" id="PRU00335"/>
    </source>
</evidence>
<dbReference type="AlphaFoldDB" id="A0AAU7XWT6"/>
<evidence type="ECO:0000259" key="3">
    <source>
        <dbReference type="PROSITE" id="PS50977"/>
    </source>
</evidence>
<dbReference type="PANTHER" id="PTHR47752">
    <property type="entry name" value="HTH-TYPE TRANSCRIPTIONAL REPRESSOR FABR"/>
    <property type="match status" value="1"/>
</dbReference>
<dbReference type="RefSeq" id="WP_350446520.1">
    <property type="nucleotide sequence ID" value="NZ_CP158373.1"/>
</dbReference>
<feature type="domain" description="HTH tetR-type" evidence="3">
    <location>
        <begin position="18"/>
        <end position="79"/>
    </location>
</feature>
<dbReference type="PANTHER" id="PTHR47752:SF1">
    <property type="entry name" value="HTH-TYPE TRANSCRIPTIONAL REPRESSOR FABR"/>
    <property type="match status" value="1"/>
</dbReference>
<feature type="DNA-binding region" description="H-T-H motif" evidence="2">
    <location>
        <begin position="42"/>
        <end position="61"/>
    </location>
</feature>
<protein>
    <submittedName>
        <fullName evidence="4">TetR family transcriptional regulator</fullName>
    </submittedName>
</protein>
<sequence length="243" mass="27018">MSSVLDDGQQSKERAVDAPGKRLLMEAALRLTSQSRSLSNLGLRELAREAGLNPNTFYRHFKDVDDLGLAMIRNISTQLRQPLRDLRREAAARAVQGEHRAMPKLMGIDLGRGKRVCHETVNLFFDFVADNAEAFIIGVRELHGASPAMREALREVMDAFADDMAEDIVEFKLLPALVPDAVVRRVSSLISRNLFQMSLDFIGEPERRADIRLEAEEQVLFLFTGASVLQGLEAMGSLGDGPR</sequence>
<evidence type="ECO:0000313" key="4">
    <source>
        <dbReference type="EMBL" id="XBY62153.1"/>
    </source>
</evidence>
<reference evidence="4" key="1">
    <citation type="submission" date="2023-08" db="EMBL/GenBank/DDBJ databases">
        <title>Increased levels of nutrients transform a symbiont into a lethal pathobiont.</title>
        <authorList>
            <person name="Lachnit T."/>
            <person name="Ulrich L."/>
            <person name="Willmer F.M."/>
            <person name="Hasenbein T."/>
            <person name="Steiner L.X."/>
            <person name="Wolters M."/>
            <person name="Herbst E.M."/>
            <person name="Deines P."/>
        </authorList>
    </citation>
    <scope>NUCLEOTIDE SEQUENCE</scope>
    <source>
        <strain evidence="4">T3</strain>
    </source>
</reference>
<dbReference type="Gene3D" id="1.10.10.60">
    <property type="entry name" value="Homeodomain-like"/>
    <property type="match status" value="1"/>
</dbReference>
<proteinExistence type="predicted"/>
<dbReference type="SUPFAM" id="SSF46689">
    <property type="entry name" value="Homeodomain-like"/>
    <property type="match status" value="1"/>
</dbReference>
<organism evidence="4">
    <name type="scientific">Pseudomonas solani</name>
    <dbReference type="NCBI Taxonomy" id="2731552"/>
    <lineage>
        <taxon>Bacteria</taxon>
        <taxon>Pseudomonadati</taxon>
        <taxon>Pseudomonadota</taxon>
        <taxon>Gammaproteobacteria</taxon>
        <taxon>Pseudomonadales</taxon>
        <taxon>Pseudomonadaceae</taxon>
        <taxon>Pseudomonas</taxon>
    </lineage>
</organism>
<gene>
    <name evidence="4" type="ORF">ABS648_19575</name>
</gene>
<accession>A0AAU7XWT6</accession>
<name>A0AAU7XWT6_9PSED</name>
<dbReference type="InterPro" id="IPR009057">
    <property type="entry name" value="Homeodomain-like_sf"/>
</dbReference>
<dbReference type="PROSITE" id="PS50977">
    <property type="entry name" value="HTH_TETR_2"/>
    <property type="match status" value="1"/>
</dbReference>
<dbReference type="GO" id="GO:0003677">
    <property type="term" value="F:DNA binding"/>
    <property type="evidence" value="ECO:0007669"/>
    <property type="project" value="UniProtKB-UniRule"/>
</dbReference>
<dbReference type="Gene3D" id="1.10.357.10">
    <property type="entry name" value="Tetracycline Repressor, domain 2"/>
    <property type="match status" value="1"/>
</dbReference>
<dbReference type="EMBL" id="CP158373">
    <property type="protein sequence ID" value="XBY62153.1"/>
    <property type="molecule type" value="Genomic_DNA"/>
</dbReference>
<evidence type="ECO:0000256" key="1">
    <source>
        <dbReference type="ARBA" id="ARBA00023125"/>
    </source>
</evidence>
<dbReference type="InterPro" id="IPR001647">
    <property type="entry name" value="HTH_TetR"/>
</dbReference>
<keyword evidence="1 2" id="KW-0238">DNA-binding</keyword>